<reference evidence="1 2" key="1">
    <citation type="submission" date="2023-07" db="EMBL/GenBank/DDBJ databases">
        <title>Genomic Encyclopedia of Type Strains, Phase IV (KMG-IV): sequencing the most valuable type-strain genomes for metagenomic binning, comparative biology and taxonomic classification.</title>
        <authorList>
            <person name="Goeker M."/>
        </authorList>
    </citation>
    <scope>NUCLEOTIDE SEQUENCE [LARGE SCALE GENOMIC DNA]</scope>
    <source>
        <strain evidence="1 2">DSM 18695</strain>
    </source>
</reference>
<comment type="caution">
    <text evidence="1">The sequence shown here is derived from an EMBL/GenBank/DDBJ whole genome shotgun (WGS) entry which is preliminary data.</text>
</comment>
<evidence type="ECO:0000313" key="2">
    <source>
        <dbReference type="Proteomes" id="UP001228905"/>
    </source>
</evidence>
<dbReference type="Proteomes" id="UP001228905">
    <property type="component" value="Unassembled WGS sequence"/>
</dbReference>
<keyword evidence="2" id="KW-1185">Reference proteome</keyword>
<organism evidence="1 2">
    <name type="scientific">Caulobacter ginsengisoli</name>
    <dbReference type="NCBI Taxonomy" id="400775"/>
    <lineage>
        <taxon>Bacteria</taxon>
        <taxon>Pseudomonadati</taxon>
        <taxon>Pseudomonadota</taxon>
        <taxon>Alphaproteobacteria</taxon>
        <taxon>Caulobacterales</taxon>
        <taxon>Caulobacteraceae</taxon>
        <taxon>Caulobacter</taxon>
    </lineage>
</organism>
<dbReference type="EMBL" id="JAUSVS010000001">
    <property type="protein sequence ID" value="MDQ0463173.1"/>
    <property type="molecule type" value="Genomic_DNA"/>
</dbReference>
<accession>A0ABU0IMD4</accession>
<sequence>MALTAGTAFAAPAVSEPPKPTPDQPLVCIYRVVGMGLPFYPLTLDVDNTVVARLMPRQYTCFLASAGDHELGQRWPDFVDMNPRQAASTHWEGGQTYYYCFQAGGGAVCGKPGAKVARLVASDKGAAAIQKYKYVPAGGNP</sequence>
<evidence type="ECO:0000313" key="1">
    <source>
        <dbReference type="EMBL" id="MDQ0463173.1"/>
    </source>
</evidence>
<protein>
    <recommendedName>
        <fullName evidence="3">Secreted protein</fullName>
    </recommendedName>
</protein>
<dbReference type="RefSeq" id="WP_307346603.1">
    <property type="nucleotide sequence ID" value="NZ_JAUSVS010000001.1"/>
</dbReference>
<gene>
    <name evidence="1" type="ORF">QO010_000921</name>
</gene>
<evidence type="ECO:0008006" key="3">
    <source>
        <dbReference type="Google" id="ProtNLM"/>
    </source>
</evidence>
<name>A0ABU0IMD4_9CAUL</name>
<proteinExistence type="predicted"/>